<dbReference type="EMBL" id="UZAJ01015992">
    <property type="protein sequence ID" value="VDO75017.1"/>
    <property type="molecule type" value="Genomic_DNA"/>
</dbReference>
<reference evidence="2 3" key="2">
    <citation type="submission" date="2018-11" db="EMBL/GenBank/DDBJ databases">
        <authorList>
            <consortium name="Pathogen Informatics"/>
        </authorList>
    </citation>
    <scope>NUCLEOTIDE SEQUENCE [LARGE SCALE GENOMIC DNA]</scope>
</reference>
<name>A0A183HUT1_9BILA</name>
<keyword evidence="3" id="KW-1185">Reference proteome</keyword>
<evidence type="ECO:0000256" key="1">
    <source>
        <dbReference type="SAM" id="MobiDB-lite"/>
    </source>
</evidence>
<protein>
    <submittedName>
        <fullName evidence="4">Ovule protein</fullName>
    </submittedName>
</protein>
<evidence type="ECO:0000313" key="2">
    <source>
        <dbReference type="EMBL" id="VDO75017.1"/>
    </source>
</evidence>
<accession>A0A183HUT1</accession>
<sequence length="71" mass="7948">MAKQHFAVDELLSEAPRSTIASALSLSSLKTMIDTPDLEFPIDDNDNMEKCQKNSDNNPTENSGEKFHMTF</sequence>
<dbReference type="AlphaFoldDB" id="A0A183HUT1"/>
<feature type="region of interest" description="Disordered" evidence="1">
    <location>
        <begin position="41"/>
        <end position="71"/>
    </location>
</feature>
<organism evidence="4">
    <name type="scientific">Onchocerca flexuosa</name>
    <dbReference type="NCBI Taxonomy" id="387005"/>
    <lineage>
        <taxon>Eukaryota</taxon>
        <taxon>Metazoa</taxon>
        <taxon>Ecdysozoa</taxon>
        <taxon>Nematoda</taxon>
        <taxon>Chromadorea</taxon>
        <taxon>Rhabditida</taxon>
        <taxon>Spirurina</taxon>
        <taxon>Spiruromorpha</taxon>
        <taxon>Filarioidea</taxon>
        <taxon>Onchocercidae</taxon>
        <taxon>Onchocerca</taxon>
    </lineage>
</organism>
<evidence type="ECO:0000313" key="4">
    <source>
        <dbReference type="WBParaSite" id="OFLC_0001124301-mRNA-1"/>
    </source>
</evidence>
<reference evidence="4" key="1">
    <citation type="submission" date="2016-06" db="UniProtKB">
        <authorList>
            <consortium name="WormBaseParasite"/>
        </authorList>
    </citation>
    <scope>IDENTIFICATION</scope>
</reference>
<dbReference type="Proteomes" id="UP000267606">
    <property type="component" value="Unassembled WGS sequence"/>
</dbReference>
<proteinExistence type="predicted"/>
<evidence type="ECO:0000313" key="3">
    <source>
        <dbReference type="Proteomes" id="UP000267606"/>
    </source>
</evidence>
<gene>
    <name evidence="2" type="ORF">OFLC_LOCUS11241</name>
</gene>
<dbReference type="WBParaSite" id="OFLC_0001124301-mRNA-1">
    <property type="protein sequence ID" value="OFLC_0001124301-mRNA-1"/>
    <property type="gene ID" value="OFLC_0001124301"/>
</dbReference>